<evidence type="ECO:0000256" key="1">
    <source>
        <dbReference type="SAM" id="SignalP"/>
    </source>
</evidence>
<feature type="chain" id="PRO_5016270288" description="Serine protease" evidence="1">
    <location>
        <begin position="27"/>
        <end position="271"/>
    </location>
</feature>
<dbReference type="EMBL" id="MASU01000035">
    <property type="protein sequence ID" value="PXY16762.1"/>
    <property type="molecule type" value="Genomic_DNA"/>
</dbReference>
<accession>A0A318LX86</accession>
<keyword evidence="3" id="KW-1185">Reference proteome</keyword>
<dbReference type="Proteomes" id="UP000247892">
    <property type="component" value="Unassembled WGS sequence"/>
</dbReference>
<dbReference type="InterPro" id="IPR009003">
    <property type="entry name" value="Peptidase_S1_PA"/>
</dbReference>
<feature type="signal peptide" evidence="1">
    <location>
        <begin position="1"/>
        <end position="26"/>
    </location>
</feature>
<dbReference type="Pfam" id="PF13365">
    <property type="entry name" value="Trypsin_2"/>
    <property type="match status" value="1"/>
</dbReference>
<keyword evidence="1" id="KW-0732">Signal</keyword>
<evidence type="ECO:0000313" key="3">
    <source>
        <dbReference type="Proteomes" id="UP000247892"/>
    </source>
</evidence>
<dbReference type="Gene3D" id="2.40.10.10">
    <property type="entry name" value="Trypsin-like serine proteases"/>
    <property type="match status" value="1"/>
</dbReference>
<protein>
    <recommendedName>
        <fullName evidence="4">Serine protease</fullName>
    </recommendedName>
</protein>
<evidence type="ECO:0000313" key="2">
    <source>
        <dbReference type="EMBL" id="PXY16762.1"/>
    </source>
</evidence>
<reference evidence="2 3" key="1">
    <citation type="submission" date="2016-07" db="EMBL/GenBank/DDBJ databases">
        <title>Draft genome sequence of Prauserella sp. YIM 121212, isolated from alkaline soil.</title>
        <authorList>
            <person name="Ruckert C."/>
            <person name="Albersmeier A."/>
            <person name="Jiang C.-L."/>
            <person name="Jiang Y."/>
            <person name="Kalinowski J."/>
            <person name="Schneider O."/>
            <person name="Winkler A."/>
            <person name="Zotchev S.B."/>
        </authorList>
    </citation>
    <scope>NUCLEOTIDE SEQUENCE [LARGE SCALE GENOMIC DNA]</scope>
    <source>
        <strain evidence="2 3">YIM 121212</strain>
    </source>
</reference>
<gene>
    <name evidence="2" type="ORF">BA062_38445</name>
</gene>
<evidence type="ECO:0008006" key="4">
    <source>
        <dbReference type="Google" id="ProtNLM"/>
    </source>
</evidence>
<name>A0A318LX86_9PSEU</name>
<dbReference type="SUPFAM" id="SSF50494">
    <property type="entry name" value="Trypsin-like serine proteases"/>
    <property type="match status" value="1"/>
</dbReference>
<dbReference type="RefSeq" id="WP_110344162.1">
    <property type="nucleotide sequence ID" value="NZ_MASU01000035.1"/>
</dbReference>
<dbReference type="InterPro" id="IPR043504">
    <property type="entry name" value="Peptidase_S1_PA_chymotrypsin"/>
</dbReference>
<sequence length="271" mass="28601">MFRRPLGALLAAMFTFALVTAPTASAETVGLSGTVALSNCSGSVVRLAGTPATAPALVLSNGHCLEEGFPQPGEVIVDRPSQRTMTLLAADGHEVATLRATKLLYATMTGTDASVYQLGSTYADIQRDHGIAPLELSTERPDAGTGITVASGYWKKTYTCSVDGFVPELHEGGYVWRDSIRYTPECQTIGGTSGSPIVDTTSGEVVGVNNTANENGERCTMNNPCEVAGNGQVTVRKGTKYGQQTYRLYGCLTPANEMELERPACTLPKPA</sequence>
<proteinExistence type="predicted"/>
<dbReference type="OrthoDB" id="3233951at2"/>
<organism evidence="2 3">
    <name type="scientific">Prauserella flavalba</name>
    <dbReference type="NCBI Taxonomy" id="1477506"/>
    <lineage>
        <taxon>Bacteria</taxon>
        <taxon>Bacillati</taxon>
        <taxon>Actinomycetota</taxon>
        <taxon>Actinomycetes</taxon>
        <taxon>Pseudonocardiales</taxon>
        <taxon>Pseudonocardiaceae</taxon>
        <taxon>Prauserella</taxon>
    </lineage>
</organism>
<dbReference type="AlphaFoldDB" id="A0A318LX86"/>
<comment type="caution">
    <text evidence="2">The sequence shown here is derived from an EMBL/GenBank/DDBJ whole genome shotgun (WGS) entry which is preliminary data.</text>
</comment>